<evidence type="ECO:0000313" key="3">
    <source>
        <dbReference type="Proteomes" id="UP000828390"/>
    </source>
</evidence>
<dbReference type="InterPro" id="IPR011600">
    <property type="entry name" value="Pept_C14_caspase"/>
</dbReference>
<dbReference type="AlphaFoldDB" id="A0A9D4MRE4"/>
<evidence type="ECO:0000313" key="2">
    <source>
        <dbReference type="EMBL" id="KAH3882472.1"/>
    </source>
</evidence>
<dbReference type="Pfam" id="PF00656">
    <property type="entry name" value="Peptidase_C14"/>
    <property type="match status" value="1"/>
</dbReference>
<dbReference type="Gene3D" id="3.40.50.1460">
    <property type="match status" value="1"/>
</dbReference>
<dbReference type="EMBL" id="JAIWYP010000001">
    <property type="protein sequence ID" value="KAH3882472.1"/>
    <property type="molecule type" value="Genomic_DNA"/>
</dbReference>
<dbReference type="GO" id="GO:0006508">
    <property type="term" value="P:proteolysis"/>
    <property type="evidence" value="ECO:0007669"/>
    <property type="project" value="InterPro"/>
</dbReference>
<dbReference type="GO" id="GO:0004197">
    <property type="term" value="F:cysteine-type endopeptidase activity"/>
    <property type="evidence" value="ECO:0007669"/>
    <property type="project" value="InterPro"/>
</dbReference>
<organism evidence="2 3">
    <name type="scientific">Dreissena polymorpha</name>
    <name type="common">Zebra mussel</name>
    <name type="synonym">Mytilus polymorpha</name>
    <dbReference type="NCBI Taxonomy" id="45954"/>
    <lineage>
        <taxon>Eukaryota</taxon>
        <taxon>Metazoa</taxon>
        <taxon>Spiralia</taxon>
        <taxon>Lophotrochozoa</taxon>
        <taxon>Mollusca</taxon>
        <taxon>Bivalvia</taxon>
        <taxon>Autobranchia</taxon>
        <taxon>Heteroconchia</taxon>
        <taxon>Euheterodonta</taxon>
        <taxon>Imparidentia</taxon>
        <taxon>Neoheterodontei</taxon>
        <taxon>Myida</taxon>
        <taxon>Dreissenoidea</taxon>
        <taxon>Dreissenidae</taxon>
        <taxon>Dreissena</taxon>
    </lineage>
</organism>
<protein>
    <recommendedName>
        <fullName evidence="1">Peptidase C14 caspase domain-containing protein</fullName>
    </recommendedName>
</protein>
<reference evidence="2" key="2">
    <citation type="submission" date="2020-11" db="EMBL/GenBank/DDBJ databases">
        <authorList>
            <person name="McCartney M.A."/>
            <person name="Auch B."/>
            <person name="Kono T."/>
            <person name="Mallez S."/>
            <person name="Becker A."/>
            <person name="Gohl D.M."/>
            <person name="Silverstein K.A.T."/>
            <person name="Koren S."/>
            <person name="Bechman K.B."/>
            <person name="Herman A."/>
            <person name="Abrahante J.E."/>
            <person name="Garbe J."/>
        </authorList>
    </citation>
    <scope>NUCLEOTIDE SEQUENCE</scope>
    <source>
        <strain evidence="2">Duluth1</strain>
        <tissue evidence="2">Whole animal</tissue>
    </source>
</reference>
<keyword evidence="3" id="KW-1185">Reference proteome</keyword>
<dbReference type="InterPro" id="IPR029030">
    <property type="entry name" value="Caspase-like_dom_sf"/>
</dbReference>
<sequence>MESANRVTSSTETVGEAVIISNEFSENMRCHRRRAMVEKENLMKVTNRLQFERLNESRLNGDISLPLWDHNTVANPTKCDAQEPQCIKCLIQYKAKKRTKYFLFAICSHGLTKDGDLCIALADESPQPSSAQGPRKATDCEKFIKLGDILRFLKDCEKLKTKIVILIIETCRMIGSIAECEDPGVSMEVAEDLPVNMETASNSTAQQVDHRHRLVGQETDMNVVTVMPDEQSDTCAVSLAIPTNYIVVFGTTLDRPSYSDPVTGSWLEDALSEEIEKYTTAKCENLNFLQFLTKVAFNVAKREVQLVRTVTSPTATHTSDAGMTDKERTLKEQGCNVVVDHSDSATISGSNVVPDNCGKPGSKCSIQITHRLTEPITFKLKEIEDEMECTLMLTLSPLNYDLLFVGKIRSYPFLQKDEMQVVLIFVKSLFWCIVSRTAIFLAV</sequence>
<feature type="domain" description="Peptidase C14 caspase" evidence="1">
    <location>
        <begin position="17"/>
        <end position="302"/>
    </location>
</feature>
<dbReference type="SUPFAM" id="SSF52129">
    <property type="entry name" value="Caspase-like"/>
    <property type="match status" value="1"/>
</dbReference>
<proteinExistence type="predicted"/>
<gene>
    <name evidence="2" type="ORF">DPMN_006412</name>
</gene>
<accession>A0A9D4MRE4</accession>
<evidence type="ECO:0000259" key="1">
    <source>
        <dbReference type="Pfam" id="PF00656"/>
    </source>
</evidence>
<dbReference type="Proteomes" id="UP000828390">
    <property type="component" value="Unassembled WGS sequence"/>
</dbReference>
<comment type="caution">
    <text evidence="2">The sequence shown here is derived from an EMBL/GenBank/DDBJ whole genome shotgun (WGS) entry which is preliminary data.</text>
</comment>
<reference evidence="2" key="1">
    <citation type="journal article" date="2019" name="bioRxiv">
        <title>The Genome of the Zebra Mussel, Dreissena polymorpha: A Resource for Invasive Species Research.</title>
        <authorList>
            <person name="McCartney M.A."/>
            <person name="Auch B."/>
            <person name="Kono T."/>
            <person name="Mallez S."/>
            <person name="Zhang Y."/>
            <person name="Obille A."/>
            <person name="Becker A."/>
            <person name="Abrahante J.E."/>
            <person name="Garbe J."/>
            <person name="Badalamenti J.P."/>
            <person name="Herman A."/>
            <person name="Mangelson H."/>
            <person name="Liachko I."/>
            <person name="Sullivan S."/>
            <person name="Sone E.D."/>
            <person name="Koren S."/>
            <person name="Silverstein K.A.T."/>
            <person name="Beckman K.B."/>
            <person name="Gohl D.M."/>
        </authorList>
    </citation>
    <scope>NUCLEOTIDE SEQUENCE</scope>
    <source>
        <strain evidence="2">Duluth1</strain>
        <tissue evidence="2">Whole animal</tissue>
    </source>
</reference>
<name>A0A9D4MRE4_DREPO</name>